<dbReference type="InterPro" id="IPR015679">
    <property type="entry name" value="PLipase_D_fam"/>
</dbReference>
<keyword evidence="5" id="KW-0443">Lipid metabolism</keyword>
<feature type="domain" description="Non-haem dioxygenase N-terminal" evidence="6">
    <location>
        <begin position="291"/>
        <end position="392"/>
    </location>
</feature>
<dbReference type="InterPro" id="IPR027443">
    <property type="entry name" value="IPNS-like_sf"/>
</dbReference>
<dbReference type="GO" id="GO:0005886">
    <property type="term" value="C:plasma membrane"/>
    <property type="evidence" value="ECO:0007669"/>
    <property type="project" value="TreeGrafter"/>
</dbReference>
<protein>
    <recommendedName>
        <fullName evidence="6">Non-haem dioxygenase N-terminal domain-containing protein</fullName>
    </recommendedName>
</protein>
<evidence type="ECO:0000313" key="7">
    <source>
        <dbReference type="EMBL" id="KAG5630702.1"/>
    </source>
</evidence>
<dbReference type="GO" id="GO:0016706">
    <property type="term" value="F:2-oxoglutarate-dependent dioxygenase activity"/>
    <property type="evidence" value="ECO:0007669"/>
    <property type="project" value="UniProtKB-ARBA"/>
</dbReference>
<evidence type="ECO:0000256" key="1">
    <source>
        <dbReference type="ARBA" id="ARBA00022723"/>
    </source>
</evidence>
<evidence type="ECO:0000256" key="5">
    <source>
        <dbReference type="ARBA" id="ARBA00023098"/>
    </source>
</evidence>
<proteinExistence type="predicted"/>
<dbReference type="OrthoDB" id="288590at2759"/>
<evidence type="ECO:0000256" key="4">
    <source>
        <dbReference type="ARBA" id="ARBA00023004"/>
    </source>
</evidence>
<gene>
    <name evidence="7" type="ORF">H5410_002419</name>
</gene>
<evidence type="ECO:0000256" key="3">
    <source>
        <dbReference type="ARBA" id="ARBA00022896"/>
    </source>
</evidence>
<dbReference type="PANTHER" id="PTHR18896:SF138">
    <property type="entry name" value="PHOSPHOLIPASE D"/>
    <property type="match status" value="1"/>
</dbReference>
<dbReference type="InterPro" id="IPR026992">
    <property type="entry name" value="DIOX_N"/>
</dbReference>
<dbReference type="Gene3D" id="2.60.120.330">
    <property type="entry name" value="B-lactam Antibiotic, Isopenicillin N Synthase, Chain"/>
    <property type="match status" value="1"/>
</dbReference>
<dbReference type="GO" id="GO:0009395">
    <property type="term" value="P:phospholipid catabolic process"/>
    <property type="evidence" value="ECO:0007669"/>
    <property type="project" value="TreeGrafter"/>
</dbReference>
<dbReference type="SUPFAM" id="SSF56024">
    <property type="entry name" value="Phospholipase D/nuclease"/>
    <property type="match status" value="1"/>
</dbReference>
<keyword evidence="1" id="KW-0479">Metal-binding</keyword>
<dbReference type="Pfam" id="PF14226">
    <property type="entry name" value="DIOX_N"/>
    <property type="match status" value="1"/>
</dbReference>
<dbReference type="GO" id="GO:0046872">
    <property type="term" value="F:metal ion binding"/>
    <property type="evidence" value="ECO:0007669"/>
    <property type="project" value="UniProtKB-KW"/>
</dbReference>
<dbReference type="GO" id="GO:0004630">
    <property type="term" value="F:phospholipase D activity"/>
    <property type="evidence" value="ECO:0007669"/>
    <property type="project" value="TreeGrafter"/>
</dbReference>
<dbReference type="EMBL" id="JACXVP010000001">
    <property type="protein sequence ID" value="KAG5630702.1"/>
    <property type="molecule type" value="Genomic_DNA"/>
</dbReference>
<accession>A0A9J6B1V2</accession>
<keyword evidence="3" id="KW-0847">Vitamin C</keyword>
<evidence type="ECO:0000313" key="8">
    <source>
        <dbReference type="Proteomes" id="UP000824120"/>
    </source>
</evidence>
<evidence type="ECO:0000256" key="2">
    <source>
        <dbReference type="ARBA" id="ARBA00022737"/>
    </source>
</evidence>
<reference evidence="7 8" key="1">
    <citation type="submission" date="2020-09" db="EMBL/GenBank/DDBJ databases">
        <title>De no assembly of potato wild relative species, Solanum commersonii.</title>
        <authorList>
            <person name="Cho K."/>
        </authorList>
    </citation>
    <scope>NUCLEOTIDE SEQUENCE [LARGE SCALE GENOMIC DNA]</scope>
    <source>
        <strain evidence="7">LZ3.2</strain>
        <tissue evidence="7">Leaf</tissue>
    </source>
</reference>
<organism evidence="7 8">
    <name type="scientific">Solanum commersonii</name>
    <name type="common">Commerson's wild potato</name>
    <name type="synonym">Commerson's nightshade</name>
    <dbReference type="NCBI Taxonomy" id="4109"/>
    <lineage>
        <taxon>Eukaryota</taxon>
        <taxon>Viridiplantae</taxon>
        <taxon>Streptophyta</taxon>
        <taxon>Embryophyta</taxon>
        <taxon>Tracheophyta</taxon>
        <taxon>Spermatophyta</taxon>
        <taxon>Magnoliopsida</taxon>
        <taxon>eudicotyledons</taxon>
        <taxon>Gunneridae</taxon>
        <taxon>Pentapetalae</taxon>
        <taxon>asterids</taxon>
        <taxon>lamiids</taxon>
        <taxon>Solanales</taxon>
        <taxon>Solanaceae</taxon>
        <taxon>Solanoideae</taxon>
        <taxon>Solaneae</taxon>
        <taxon>Solanum</taxon>
    </lineage>
</organism>
<name>A0A9J6B1V2_SOLCO</name>
<dbReference type="SUPFAM" id="SSF51197">
    <property type="entry name" value="Clavaminate synthase-like"/>
    <property type="match status" value="1"/>
</dbReference>
<dbReference type="Proteomes" id="UP000824120">
    <property type="component" value="Chromosome 1"/>
</dbReference>
<dbReference type="PANTHER" id="PTHR18896">
    <property type="entry name" value="PHOSPHOLIPASE D"/>
    <property type="match status" value="1"/>
</dbReference>
<dbReference type="GO" id="GO:0031418">
    <property type="term" value="F:L-ascorbic acid binding"/>
    <property type="evidence" value="ECO:0007669"/>
    <property type="project" value="UniProtKB-KW"/>
</dbReference>
<keyword evidence="8" id="KW-1185">Reference proteome</keyword>
<sequence>MILYSLMLVWDNRTSIPLSQQDELMATHDDETANHFQGTQIGTMFTHHQKIVIIDGEMPYGDKERRTIADQESLGRISIAEQKGQLLGMCSTILNRDGESKMIMTHGMFKFFDPLMGDAPEEPVKSGIISGKQNIIDQSIHDAYTNAIHRAKHFIYIENQYFLAAAFHSTKLKQWKSLRFMFWFQCGQKDFLRVHLYKQYWIGKGGPCNANDVYRYNSSSKGRGDYEPAETPEPNSNYHKTQEARRFMIYVHSKMMIGKFNYKYMCLLDDEDIIIERIATSIVITDDSITLIDASNWDDPKVAVQICKAAQNWGFFQIINHGVPIEVLDNIKETSHRFFNLPTNEKKKYTNSLSSTVRYATSFNPEAGKTLSWRDYLSLVYIFDDEAISFWPTSCREEALEYLKSFDTVIRKILKLLMGGLNVKEIDEETEEL</sequence>
<keyword evidence="4" id="KW-0408">Iron</keyword>
<dbReference type="AlphaFoldDB" id="A0A9J6B1V2"/>
<comment type="caution">
    <text evidence="7">The sequence shown here is derived from an EMBL/GenBank/DDBJ whole genome shotgun (WGS) entry which is preliminary data.</text>
</comment>
<keyword evidence="2" id="KW-0677">Repeat</keyword>
<evidence type="ECO:0000259" key="6">
    <source>
        <dbReference type="Pfam" id="PF14226"/>
    </source>
</evidence>